<protein>
    <recommendedName>
        <fullName evidence="5">Folate receptor-like domain-containing protein</fullName>
    </recommendedName>
</protein>
<dbReference type="EMBL" id="CAJPEX010009484">
    <property type="protein sequence ID" value="CAG0924879.1"/>
    <property type="molecule type" value="Genomic_DNA"/>
</dbReference>
<evidence type="ECO:0000256" key="3">
    <source>
        <dbReference type="ARBA" id="ARBA00023157"/>
    </source>
</evidence>
<dbReference type="AlphaFoldDB" id="A0A7R9C0X8"/>
<evidence type="ECO:0000313" key="6">
    <source>
        <dbReference type="EMBL" id="CAD7284727.1"/>
    </source>
</evidence>
<evidence type="ECO:0000256" key="4">
    <source>
        <dbReference type="SAM" id="MobiDB-lite"/>
    </source>
</evidence>
<organism evidence="6">
    <name type="scientific">Notodromas monacha</name>
    <dbReference type="NCBI Taxonomy" id="399045"/>
    <lineage>
        <taxon>Eukaryota</taxon>
        <taxon>Metazoa</taxon>
        <taxon>Ecdysozoa</taxon>
        <taxon>Arthropoda</taxon>
        <taxon>Crustacea</taxon>
        <taxon>Oligostraca</taxon>
        <taxon>Ostracoda</taxon>
        <taxon>Podocopa</taxon>
        <taxon>Podocopida</taxon>
        <taxon>Cypridocopina</taxon>
        <taxon>Cypridoidea</taxon>
        <taxon>Cyprididae</taxon>
        <taxon>Notodromas</taxon>
    </lineage>
</organism>
<dbReference type="EMBL" id="OA891521">
    <property type="protein sequence ID" value="CAD7284727.1"/>
    <property type="molecule type" value="Genomic_DNA"/>
</dbReference>
<feature type="compositionally biased region" description="Polar residues" evidence="4">
    <location>
        <begin position="192"/>
        <end position="201"/>
    </location>
</feature>
<dbReference type="GO" id="GO:0038023">
    <property type="term" value="F:signaling receptor activity"/>
    <property type="evidence" value="ECO:0007669"/>
    <property type="project" value="TreeGrafter"/>
</dbReference>
<dbReference type="Pfam" id="PF03024">
    <property type="entry name" value="Folate_rec"/>
    <property type="match status" value="1"/>
</dbReference>
<dbReference type="OrthoDB" id="567542at2759"/>
<comment type="similarity">
    <text evidence="1">Belongs to the folate receptor family.</text>
</comment>
<dbReference type="Proteomes" id="UP000678499">
    <property type="component" value="Unassembled WGS sequence"/>
</dbReference>
<proteinExistence type="inferred from homology"/>
<dbReference type="PANTHER" id="PTHR10517">
    <property type="entry name" value="FOLATE RECEPTOR"/>
    <property type="match status" value="1"/>
</dbReference>
<feature type="domain" description="Folate receptor-like" evidence="5">
    <location>
        <begin position="1"/>
        <end position="138"/>
    </location>
</feature>
<dbReference type="PANTHER" id="PTHR10517:SF14">
    <property type="entry name" value="FOLATE RECEPTOR 1-RELATED"/>
    <property type="match status" value="1"/>
</dbReference>
<accession>A0A7R9C0X8</accession>
<sequence>CKLWSEKACCTEETTRLIHSDPELMVYGFNFSHCKPLSPQCIRHFRQEFCFFACSPNASYPLGRHRFHGVPLCAGDCKAWFHACGEDLTCAKDWFKDFDWDSGKNVCPANSDCITFKEMFGNAKTFCESFQPKKLVICHVWSGEWVYEEDSSKCLKLWFDAGDNPNAKVASYFAQKAAGTKSGDQSTHHTLDNSSTFSAPPSNSAKFIPLLPYCGWTLAGMFVLHSMQRNIPLY</sequence>
<gene>
    <name evidence="6" type="ORF">NMOB1V02_LOCUS12331</name>
</gene>
<keyword evidence="2" id="KW-0732">Signal</keyword>
<name>A0A7R9C0X8_9CRUS</name>
<feature type="region of interest" description="Disordered" evidence="4">
    <location>
        <begin position="180"/>
        <end position="201"/>
    </location>
</feature>
<dbReference type="InterPro" id="IPR004269">
    <property type="entry name" value="Folate_rcpt"/>
</dbReference>
<evidence type="ECO:0000259" key="5">
    <source>
        <dbReference type="Pfam" id="PF03024"/>
    </source>
</evidence>
<dbReference type="InterPro" id="IPR018143">
    <property type="entry name" value="Folate_rcpt-like"/>
</dbReference>
<feature type="non-terminal residue" evidence="6">
    <location>
        <position position="1"/>
    </location>
</feature>
<dbReference type="GO" id="GO:0009897">
    <property type="term" value="C:external side of plasma membrane"/>
    <property type="evidence" value="ECO:0007669"/>
    <property type="project" value="TreeGrafter"/>
</dbReference>
<reference evidence="6" key="1">
    <citation type="submission" date="2020-11" db="EMBL/GenBank/DDBJ databases">
        <authorList>
            <person name="Tran Van P."/>
        </authorList>
    </citation>
    <scope>NUCLEOTIDE SEQUENCE</scope>
</reference>
<keyword evidence="3" id="KW-1015">Disulfide bond</keyword>
<evidence type="ECO:0000313" key="7">
    <source>
        <dbReference type="Proteomes" id="UP000678499"/>
    </source>
</evidence>
<evidence type="ECO:0000256" key="2">
    <source>
        <dbReference type="ARBA" id="ARBA00022729"/>
    </source>
</evidence>
<keyword evidence="7" id="KW-1185">Reference proteome</keyword>
<evidence type="ECO:0000256" key="1">
    <source>
        <dbReference type="ARBA" id="ARBA00007932"/>
    </source>
</evidence>